<dbReference type="GO" id="GO:0005988">
    <property type="term" value="P:lactose metabolic process"/>
    <property type="evidence" value="ECO:0007669"/>
    <property type="project" value="UniProtKB-KW"/>
</dbReference>
<evidence type="ECO:0000256" key="3">
    <source>
        <dbReference type="ARBA" id="ARBA00022741"/>
    </source>
</evidence>
<dbReference type="AlphaFoldDB" id="A0A0M0KVV6"/>
<accession>A0A0M0KVV6</accession>
<keyword evidence="5 7" id="KW-0067">ATP-binding</keyword>
<evidence type="ECO:0000256" key="4">
    <source>
        <dbReference type="ARBA" id="ARBA00022777"/>
    </source>
</evidence>
<protein>
    <recommendedName>
        <fullName evidence="7">Tagatose-6-phosphate kinase</fullName>
        <ecNumber evidence="7">2.7.1.144</ecNumber>
    </recommendedName>
</protein>
<sequence>MIYTCTLNPSVDYVVYVENFELGGLNRTTSDVKSPGGKGINVSRVLKRLGSTSKALGFVGGFTGRYVQDYLQNEGIETGFIQAEGDTRINIKLKTGDETEINGQGSMISADNIQALYEQIEQMQRGDLLVLAGSIPASLPKNFYEELTKKAVEKNVEVVVDTSGKALLDLVPHKPFLIKPNHHELGELFNVDIQTVNEAIPYGQKLVDMGAKNVVISMAGDGALLINEAGVYQANAPKGTVKNSVGAGDSLVGGFLASYSQDQDLMKAFHQGVASGSATAFSVGLCTAEHVEKLKKEIEITQRG</sequence>
<comment type="function">
    <text evidence="8">Catalyzes the ATP-dependent phosphorylation of fructose-l-phosphate to fructose-l,6-bisphosphate.</text>
</comment>
<dbReference type="InterPro" id="IPR011611">
    <property type="entry name" value="PfkB_dom"/>
</dbReference>
<dbReference type="Pfam" id="PF00294">
    <property type="entry name" value="PfkB"/>
    <property type="match status" value="1"/>
</dbReference>
<dbReference type="GO" id="GO:2001059">
    <property type="term" value="P:D-tagatose 6-phosphate catabolic process"/>
    <property type="evidence" value="ECO:0007669"/>
    <property type="project" value="UniProtKB-UniPathway"/>
</dbReference>
<dbReference type="Proteomes" id="UP000037558">
    <property type="component" value="Unassembled WGS sequence"/>
</dbReference>
<keyword evidence="2 7" id="KW-0808">Transferase</keyword>
<dbReference type="CDD" id="cd01164">
    <property type="entry name" value="FruK_PfkB_like"/>
    <property type="match status" value="1"/>
</dbReference>
<evidence type="ECO:0000256" key="7">
    <source>
        <dbReference type="PIRNR" id="PIRNR000535"/>
    </source>
</evidence>
<reference evidence="11" key="1">
    <citation type="submission" date="2015-08" db="EMBL/GenBank/DDBJ databases">
        <title>Fjat-14210 dsm16467.</title>
        <authorList>
            <person name="Liu B."/>
            <person name="Wang J."/>
            <person name="Zhu Y."/>
            <person name="Liu G."/>
            <person name="Chen Q."/>
            <person name="Chen Z."/>
            <person name="Lan J."/>
            <person name="Che J."/>
            <person name="Ge C."/>
            <person name="Shi H."/>
            <person name="Pan Z."/>
            <person name="Liu X."/>
        </authorList>
    </citation>
    <scope>NUCLEOTIDE SEQUENCE [LARGE SCALE GENOMIC DNA]</scope>
    <source>
        <strain evidence="11">DSM 16467</strain>
    </source>
</reference>
<proteinExistence type="inferred from homology"/>
<dbReference type="RefSeq" id="WP_053402745.1">
    <property type="nucleotide sequence ID" value="NZ_JAUKEN010000001.1"/>
</dbReference>
<comment type="caution">
    <text evidence="10">The sequence shown here is derived from an EMBL/GenBank/DDBJ whole genome shotgun (WGS) entry which is preliminary data.</text>
</comment>
<evidence type="ECO:0000313" key="11">
    <source>
        <dbReference type="Proteomes" id="UP000037558"/>
    </source>
</evidence>
<dbReference type="UniPathway" id="UPA00704">
    <property type="reaction ID" value="UER00715"/>
</dbReference>
<dbReference type="InterPro" id="IPR017583">
    <property type="entry name" value="Tagatose/fructose_Pkinase"/>
</dbReference>
<dbReference type="NCBIfam" id="TIGR03828">
    <property type="entry name" value="pfkB"/>
    <property type="match status" value="1"/>
</dbReference>
<dbReference type="GO" id="GO:0005524">
    <property type="term" value="F:ATP binding"/>
    <property type="evidence" value="ECO:0007669"/>
    <property type="project" value="UniProtKB-UniRule"/>
</dbReference>
<dbReference type="PATRIC" id="fig|284581.3.peg.3019"/>
<dbReference type="InterPro" id="IPR022463">
    <property type="entry name" value="1-PFruKinase"/>
</dbReference>
<dbReference type="GO" id="GO:0009024">
    <property type="term" value="F:tagatose-6-phosphate kinase activity"/>
    <property type="evidence" value="ECO:0007669"/>
    <property type="project" value="UniProtKB-EC"/>
</dbReference>
<dbReference type="NCBIfam" id="TIGR03168">
    <property type="entry name" value="1-PFK"/>
    <property type="match status" value="1"/>
</dbReference>
<dbReference type="EMBL" id="LILC01000023">
    <property type="protein sequence ID" value="KOO42941.1"/>
    <property type="molecule type" value="Genomic_DNA"/>
</dbReference>
<dbReference type="InterPro" id="IPR029056">
    <property type="entry name" value="Ribokinase-like"/>
</dbReference>
<dbReference type="EC" id="2.7.1.144" evidence="7"/>
<evidence type="ECO:0000256" key="6">
    <source>
        <dbReference type="ARBA" id="ARBA00047745"/>
    </source>
</evidence>
<keyword evidence="11" id="KW-1185">Reference proteome</keyword>
<name>A0A0M0KVV6_9BACI</name>
<keyword evidence="3 7" id="KW-0547">Nucleotide-binding</keyword>
<comment type="catalytic activity">
    <reaction evidence="7">
        <text>D-tagatofuranose 6-phosphate + ATP = D-tagatofuranose 1,6-bisphosphate + ADP + H(+)</text>
        <dbReference type="Rhea" id="RHEA:12420"/>
        <dbReference type="ChEBI" id="CHEBI:15378"/>
        <dbReference type="ChEBI" id="CHEBI:30616"/>
        <dbReference type="ChEBI" id="CHEBI:58694"/>
        <dbReference type="ChEBI" id="CHEBI:58695"/>
        <dbReference type="ChEBI" id="CHEBI:456216"/>
        <dbReference type="EC" id="2.7.1.144"/>
    </reaction>
</comment>
<dbReference type="PANTHER" id="PTHR46566">
    <property type="entry name" value="1-PHOSPHOFRUCTOKINASE-RELATED"/>
    <property type="match status" value="1"/>
</dbReference>
<comment type="pathway">
    <text evidence="7">Carbohydrate metabolism; D-tagatose 6-phosphate degradation; D-glyceraldehyde 3-phosphate and glycerone phosphate from D-tagatose 6-phosphate: step 1/2.</text>
</comment>
<dbReference type="GO" id="GO:0016052">
    <property type="term" value="P:carbohydrate catabolic process"/>
    <property type="evidence" value="ECO:0007669"/>
    <property type="project" value="UniProtKB-ARBA"/>
</dbReference>
<gene>
    <name evidence="10" type="ORF">AMD01_17550</name>
</gene>
<feature type="domain" description="Carbohydrate kinase PfkB" evidence="9">
    <location>
        <begin position="10"/>
        <end position="287"/>
    </location>
</feature>
<dbReference type="SUPFAM" id="SSF53613">
    <property type="entry name" value="Ribokinase-like"/>
    <property type="match status" value="1"/>
</dbReference>
<evidence type="ECO:0000256" key="2">
    <source>
        <dbReference type="ARBA" id="ARBA00022679"/>
    </source>
</evidence>
<dbReference type="PROSITE" id="PS00583">
    <property type="entry name" value="PFKB_KINASES_1"/>
    <property type="match status" value="1"/>
</dbReference>
<dbReference type="Gene3D" id="3.40.1190.20">
    <property type="match status" value="1"/>
</dbReference>
<organism evidence="10 11">
    <name type="scientific">Priestia koreensis</name>
    <dbReference type="NCBI Taxonomy" id="284581"/>
    <lineage>
        <taxon>Bacteria</taxon>
        <taxon>Bacillati</taxon>
        <taxon>Bacillota</taxon>
        <taxon>Bacilli</taxon>
        <taxon>Bacillales</taxon>
        <taxon>Bacillaceae</taxon>
        <taxon>Priestia</taxon>
    </lineage>
</organism>
<evidence type="ECO:0000313" key="10">
    <source>
        <dbReference type="EMBL" id="KOO42941.1"/>
    </source>
</evidence>
<dbReference type="FunFam" id="3.40.1190.20:FF:000001">
    <property type="entry name" value="Phosphofructokinase"/>
    <property type="match status" value="1"/>
</dbReference>
<dbReference type="OrthoDB" id="9801219at2"/>
<comment type="similarity">
    <text evidence="1">Belongs to the carbohydrate kinase pfkB family.</text>
</comment>
<dbReference type="GO" id="GO:0044281">
    <property type="term" value="P:small molecule metabolic process"/>
    <property type="evidence" value="ECO:0007669"/>
    <property type="project" value="UniProtKB-ARBA"/>
</dbReference>
<keyword evidence="4 8" id="KW-0418">Kinase</keyword>
<evidence type="ECO:0000259" key="9">
    <source>
        <dbReference type="Pfam" id="PF00294"/>
    </source>
</evidence>
<dbReference type="PANTHER" id="PTHR46566:SF1">
    <property type="entry name" value="1-PHOSPHOFRUCTOKINASE"/>
    <property type="match status" value="1"/>
</dbReference>
<evidence type="ECO:0000256" key="8">
    <source>
        <dbReference type="RuleBase" id="RU369061"/>
    </source>
</evidence>
<dbReference type="STRING" id="284581.AMD01_17550"/>
<dbReference type="GO" id="GO:0008662">
    <property type="term" value="F:1-phosphofructokinase activity"/>
    <property type="evidence" value="ECO:0007669"/>
    <property type="project" value="UniProtKB-UniRule"/>
</dbReference>
<evidence type="ECO:0000256" key="5">
    <source>
        <dbReference type="ARBA" id="ARBA00022840"/>
    </source>
</evidence>
<keyword evidence="7" id="KW-0423">Lactose metabolism</keyword>
<comment type="similarity">
    <text evidence="7">Belongs to the carbohydrate kinase PfkB family. LacC subfamily.</text>
</comment>
<dbReference type="PIRSF" id="PIRSF000535">
    <property type="entry name" value="1PFK/6PFK/LacC"/>
    <property type="match status" value="1"/>
</dbReference>
<dbReference type="GO" id="GO:0005829">
    <property type="term" value="C:cytosol"/>
    <property type="evidence" value="ECO:0007669"/>
    <property type="project" value="TreeGrafter"/>
</dbReference>
<dbReference type="PROSITE" id="PS00584">
    <property type="entry name" value="PFKB_KINASES_2"/>
    <property type="match status" value="1"/>
</dbReference>
<evidence type="ECO:0000256" key="1">
    <source>
        <dbReference type="ARBA" id="ARBA00005380"/>
    </source>
</evidence>
<comment type="catalytic activity">
    <reaction evidence="6 8">
        <text>beta-D-fructose 1-phosphate + ATP = beta-D-fructose 1,6-bisphosphate + ADP + H(+)</text>
        <dbReference type="Rhea" id="RHEA:14213"/>
        <dbReference type="ChEBI" id="CHEBI:15378"/>
        <dbReference type="ChEBI" id="CHEBI:30616"/>
        <dbReference type="ChEBI" id="CHEBI:32966"/>
        <dbReference type="ChEBI" id="CHEBI:138881"/>
        <dbReference type="ChEBI" id="CHEBI:456216"/>
        <dbReference type="EC" id="2.7.1.56"/>
    </reaction>
</comment>
<dbReference type="InterPro" id="IPR002173">
    <property type="entry name" value="Carboh/pur_kinase_PfkB_CS"/>
</dbReference>